<dbReference type="OrthoDB" id="9813092at2"/>
<protein>
    <submittedName>
        <fullName evidence="2">Glutathione S-transferase family protein</fullName>
    </submittedName>
</protein>
<organism evidence="2 3">
    <name type="scientific">Vineibacter terrae</name>
    <dbReference type="NCBI Taxonomy" id="2586908"/>
    <lineage>
        <taxon>Bacteria</taxon>
        <taxon>Pseudomonadati</taxon>
        <taxon>Pseudomonadota</taxon>
        <taxon>Alphaproteobacteria</taxon>
        <taxon>Hyphomicrobiales</taxon>
        <taxon>Vineibacter</taxon>
    </lineage>
</organism>
<gene>
    <name evidence="2" type="ORF">FHP25_15585</name>
</gene>
<dbReference type="InterPro" id="IPR036249">
    <property type="entry name" value="Thioredoxin-like_sf"/>
</dbReference>
<dbReference type="PANTHER" id="PTHR44051:SF8">
    <property type="entry name" value="GLUTATHIONE S-TRANSFERASE GSTA"/>
    <property type="match status" value="1"/>
</dbReference>
<evidence type="ECO:0000313" key="3">
    <source>
        <dbReference type="Proteomes" id="UP000321638"/>
    </source>
</evidence>
<dbReference type="GO" id="GO:0016740">
    <property type="term" value="F:transferase activity"/>
    <property type="evidence" value="ECO:0007669"/>
    <property type="project" value="UniProtKB-KW"/>
</dbReference>
<dbReference type="SUPFAM" id="SSF52833">
    <property type="entry name" value="Thioredoxin-like"/>
    <property type="match status" value="1"/>
</dbReference>
<dbReference type="Proteomes" id="UP000321638">
    <property type="component" value="Unassembled WGS sequence"/>
</dbReference>
<dbReference type="Gene3D" id="1.20.1050.10">
    <property type="match status" value="1"/>
</dbReference>
<dbReference type="SUPFAM" id="SSF47616">
    <property type="entry name" value="GST C-terminal domain-like"/>
    <property type="match status" value="1"/>
</dbReference>
<dbReference type="CDD" id="cd03057">
    <property type="entry name" value="GST_N_Beta"/>
    <property type="match status" value="1"/>
</dbReference>
<reference evidence="2 3" key="1">
    <citation type="submission" date="2019-06" db="EMBL/GenBank/DDBJ databases">
        <title>New taxonomy in bacterial strain CC-CFT640, isolated from vineyard.</title>
        <authorList>
            <person name="Lin S.-Y."/>
            <person name="Tsai C.-F."/>
            <person name="Young C.-C."/>
        </authorList>
    </citation>
    <scope>NUCLEOTIDE SEQUENCE [LARGE SCALE GENOMIC DNA]</scope>
    <source>
        <strain evidence="2 3">CC-CFT640</strain>
    </source>
</reference>
<feature type="domain" description="GST N-terminal" evidence="1">
    <location>
        <begin position="3"/>
        <end position="86"/>
    </location>
</feature>
<sequence length="214" mass="23619">MEVPMYKLYAQPGWGSTLVEAQAAWYGLALTIEDVGNLFKSAEARTHLAKVNPLAQVPTLVLPDGRILTESVAITLHFADTAPADRSLVPMAPGAERDTVLRWLVFLVANIYPTFTIGDDTSRWLSDKGAQKELADAMNAYRQRLWTQVESAAGDGPWFLGARFSALDVFVTIMTRWTPRRAWFAASTPKLSAIAQRGDAVPELAAVWRRNFPG</sequence>
<dbReference type="InterPro" id="IPR004045">
    <property type="entry name" value="Glutathione_S-Trfase_N"/>
</dbReference>
<comment type="caution">
    <text evidence="2">The sequence shown here is derived from an EMBL/GenBank/DDBJ whole genome shotgun (WGS) entry which is preliminary data.</text>
</comment>
<dbReference type="AlphaFoldDB" id="A0A5C8PLF1"/>
<dbReference type="Gene3D" id="3.40.30.10">
    <property type="entry name" value="Glutaredoxin"/>
    <property type="match status" value="1"/>
</dbReference>
<dbReference type="PANTHER" id="PTHR44051">
    <property type="entry name" value="GLUTATHIONE S-TRANSFERASE-RELATED"/>
    <property type="match status" value="1"/>
</dbReference>
<accession>A0A5C8PLF1</accession>
<dbReference type="InterPro" id="IPR036282">
    <property type="entry name" value="Glutathione-S-Trfase_C_sf"/>
</dbReference>
<name>A0A5C8PLF1_9HYPH</name>
<dbReference type="Pfam" id="PF13409">
    <property type="entry name" value="GST_N_2"/>
    <property type="match status" value="1"/>
</dbReference>
<dbReference type="PROSITE" id="PS50404">
    <property type="entry name" value="GST_NTER"/>
    <property type="match status" value="1"/>
</dbReference>
<dbReference type="EMBL" id="VDUZ01000016">
    <property type="protein sequence ID" value="TXL74833.1"/>
    <property type="molecule type" value="Genomic_DNA"/>
</dbReference>
<keyword evidence="2" id="KW-0808">Transferase</keyword>
<evidence type="ECO:0000313" key="2">
    <source>
        <dbReference type="EMBL" id="TXL74833.1"/>
    </source>
</evidence>
<evidence type="ECO:0000259" key="1">
    <source>
        <dbReference type="PROSITE" id="PS50404"/>
    </source>
</evidence>
<keyword evidence="3" id="KW-1185">Reference proteome</keyword>
<proteinExistence type="predicted"/>